<reference evidence="5 6" key="1">
    <citation type="submission" date="2020-03" db="EMBL/GenBank/DDBJ databases">
        <title>Bacterial isolates of synthetic phycosphere.</title>
        <authorList>
            <person name="Fu H."/>
            <person name="Moran M.A."/>
        </authorList>
    </citation>
    <scope>NUCLEOTIDE SEQUENCE [LARGE SCALE GENOMIC DNA]</scope>
    <source>
        <strain evidence="5 6">HF1</strain>
    </source>
</reference>
<evidence type="ECO:0000313" key="6">
    <source>
        <dbReference type="Proteomes" id="UP000709466"/>
    </source>
</evidence>
<dbReference type="EMBL" id="JAATOP010000001">
    <property type="protein sequence ID" value="NIY71310.1"/>
    <property type="molecule type" value="Genomic_DNA"/>
</dbReference>
<keyword evidence="3 4" id="KW-0732">Signal</keyword>
<keyword evidence="6" id="KW-1185">Reference proteome</keyword>
<evidence type="ECO:0000313" key="5">
    <source>
        <dbReference type="EMBL" id="NIY71310.1"/>
    </source>
</evidence>
<proteinExistence type="inferred from homology"/>
<feature type="signal peptide" evidence="4">
    <location>
        <begin position="1"/>
        <end position="19"/>
    </location>
</feature>
<protein>
    <submittedName>
        <fullName evidence="5">Molybdate ABC transporter substrate-binding protein</fullName>
    </submittedName>
</protein>
<dbReference type="Proteomes" id="UP000709466">
    <property type="component" value="Unassembled WGS sequence"/>
</dbReference>
<evidence type="ECO:0000256" key="4">
    <source>
        <dbReference type="SAM" id="SignalP"/>
    </source>
</evidence>
<evidence type="ECO:0000256" key="1">
    <source>
        <dbReference type="ARBA" id="ARBA00009175"/>
    </source>
</evidence>
<dbReference type="PIRSF" id="PIRSF004846">
    <property type="entry name" value="ModA"/>
    <property type="match status" value="1"/>
</dbReference>
<dbReference type="InterPro" id="IPR005950">
    <property type="entry name" value="ModA"/>
</dbReference>
<accession>A0ABX0VU24</accession>
<feature type="chain" id="PRO_5047543990" evidence="4">
    <location>
        <begin position="20"/>
        <end position="245"/>
    </location>
</feature>
<dbReference type="SUPFAM" id="SSF53850">
    <property type="entry name" value="Periplasmic binding protein-like II"/>
    <property type="match status" value="1"/>
</dbReference>
<gene>
    <name evidence="5" type="primary">modA</name>
    <name evidence="5" type="ORF">HCZ30_02545</name>
</gene>
<evidence type="ECO:0000256" key="3">
    <source>
        <dbReference type="ARBA" id="ARBA00022729"/>
    </source>
</evidence>
<evidence type="ECO:0000256" key="2">
    <source>
        <dbReference type="ARBA" id="ARBA00022723"/>
    </source>
</evidence>
<dbReference type="PANTHER" id="PTHR30632">
    <property type="entry name" value="MOLYBDATE-BINDING PERIPLASMIC PROTEIN"/>
    <property type="match status" value="1"/>
</dbReference>
<dbReference type="PANTHER" id="PTHR30632:SF17">
    <property type="entry name" value="MOLYBDATE-BINDING PROTEIN MODA"/>
    <property type="match status" value="1"/>
</dbReference>
<comment type="caution">
    <text evidence="5">The sequence shown here is derived from an EMBL/GenBank/DDBJ whole genome shotgun (WGS) entry which is preliminary data.</text>
</comment>
<sequence>MKSAVLAAVMALSAGQASADEVIVFAAASLKTALDEIASDYKAETGETVLISYAGSSKLAQQIIQGAPADVFISASTQWMDAVEAEGLLTKGSRTDLLGNSLVLVGFEDAMFDIAGLPEHLGNERLAMALVNSVPAGQYGKEALTSLSLWGTLAPSVAQADNVRAALALVATGEAPFGIVYASDAVAEPSVHVIATFAEDTHAPIIYPAALTTEASDTAFLDYLSTPQAADVFEAQGFTVMQGKE</sequence>
<organism evidence="5 6">
    <name type="scientific">Marivivens donghaensis</name>
    <dbReference type="NCBI Taxonomy" id="1699413"/>
    <lineage>
        <taxon>Bacteria</taxon>
        <taxon>Pseudomonadati</taxon>
        <taxon>Pseudomonadota</taxon>
        <taxon>Alphaproteobacteria</taxon>
        <taxon>Rhodobacterales</taxon>
        <taxon>Paracoccaceae</taxon>
        <taxon>Marivivens group</taxon>
        <taxon>Marivivens</taxon>
    </lineage>
</organism>
<dbReference type="Gene3D" id="3.40.190.10">
    <property type="entry name" value="Periplasmic binding protein-like II"/>
    <property type="match status" value="2"/>
</dbReference>
<dbReference type="Pfam" id="PF13531">
    <property type="entry name" value="SBP_bac_11"/>
    <property type="match status" value="1"/>
</dbReference>
<dbReference type="RefSeq" id="WP_167636186.1">
    <property type="nucleotide sequence ID" value="NZ_JAATOP010000001.1"/>
</dbReference>
<dbReference type="NCBIfam" id="TIGR01256">
    <property type="entry name" value="modA"/>
    <property type="match status" value="1"/>
</dbReference>
<keyword evidence="2" id="KW-0479">Metal-binding</keyword>
<dbReference type="InterPro" id="IPR050682">
    <property type="entry name" value="ModA/WtpA"/>
</dbReference>
<comment type="similarity">
    <text evidence="1">Belongs to the bacterial solute-binding protein ModA family.</text>
</comment>
<name>A0ABX0VU24_9RHOB</name>